<evidence type="ECO:0000313" key="3">
    <source>
        <dbReference type="Proteomes" id="UP001160625"/>
    </source>
</evidence>
<sequence>MVVDVSVEVAMLARLASVPTVYVRLSGHRFDRPHFDAYRGAAYLLAPFHPDLDDDRTPDAIRRKTFYAPGILSAPMTSSPVEHDVALVVVGRGGMPSDGEIWAEAAAANPTLRWRVIGPCSVPSSMRKNLELRGWVDDAQRMIASAGVVIGGAGDGLVGSVIAHRKPFICVPEERPFEEQLSKARRLSALGAAIVCLNLPAAERWGGLVARARSLGTDAIGRLGSSHGAENAARWLRMVADETSKVRSRSA</sequence>
<comment type="caution">
    <text evidence="2">The sequence shown here is derived from an EMBL/GenBank/DDBJ whole genome shotgun (WGS) entry which is preliminary data.</text>
</comment>
<evidence type="ECO:0000259" key="1">
    <source>
        <dbReference type="Pfam" id="PF04101"/>
    </source>
</evidence>
<dbReference type="InterPro" id="IPR007235">
    <property type="entry name" value="Glyco_trans_28_C"/>
</dbReference>
<dbReference type="RefSeq" id="WP_281043471.1">
    <property type="nucleotide sequence ID" value="NZ_JARYGZ010000001.1"/>
</dbReference>
<dbReference type="Gene3D" id="3.40.50.2000">
    <property type="entry name" value="Glycogen Phosphorylase B"/>
    <property type="match status" value="1"/>
</dbReference>
<evidence type="ECO:0000313" key="2">
    <source>
        <dbReference type="EMBL" id="MDH7638156.1"/>
    </source>
</evidence>
<dbReference type="EMBL" id="JARYGZ010000001">
    <property type="protein sequence ID" value="MDH7638156.1"/>
    <property type="molecule type" value="Genomic_DNA"/>
</dbReference>
<name>A0ABT6MZC9_9SPHN</name>
<dbReference type="Proteomes" id="UP001160625">
    <property type="component" value="Unassembled WGS sequence"/>
</dbReference>
<dbReference type="SUPFAM" id="SSF53756">
    <property type="entry name" value="UDP-Glycosyltransferase/glycogen phosphorylase"/>
    <property type="match status" value="1"/>
</dbReference>
<gene>
    <name evidence="2" type="ORF">QGN17_05390</name>
</gene>
<protein>
    <submittedName>
        <fullName evidence="2">Glycosyltransferase</fullName>
    </submittedName>
</protein>
<accession>A0ABT6MZC9</accession>
<organism evidence="2 3">
    <name type="scientific">Sphingomonas oryzagri</name>
    <dbReference type="NCBI Taxonomy" id="3042314"/>
    <lineage>
        <taxon>Bacteria</taxon>
        <taxon>Pseudomonadati</taxon>
        <taxon>Pseudomonadota</taxon>
        <taxon>Alphaproteobacteria</taxon>
        <taxon>Sphingomonadales</taxon>
        <taxon>Sphingomonadaceae</taxon>
        <taxon>Sphingomonas</taxon>
    </lineage>
</organism>
<keyword evidence="3" id="KW-1185">Reference proteome</keyword>
<dbReference type="Pfam" id="PF04101">
    <property type="entry name" value="Glyco_tran_28_C"/>
    <property type="match status" value="1"/>
</dbReference>
<proteinExistence type="predicted"/>
<reference evidence="2" key="1">
    <citation type="submission" date="2023-04" db="EMBL/GenBank/DDBJ databases">
        <title>Sphingomonas sp. MAHUQ-71 isolated from rice field.</title>
        <authorList>
            <person name="Huq M.A."/>
        </authorList>
    </citation>
    <scope>NUCLEOTIDE SEQUENCE</scope>
    <source>
        <strain evidence="2">MAHUQ-71</strain>
    </source>
</reference>
<feature type="domain" description="Glycosyl transferase family 28 C-terminal" evidence="1">
    <location>
        <begin position="129"/>
        <end position="196"/>
    </location>
</feature>